<evidence type="ECO:0000313" key="1">
    <source>
        <dbReference type="Proteomes" id="UP000887580"/>
    </source>
</evidence>
<protein>
    <submittedName>
        <fullName evidence="2">ShKT domain-containing protein</fullName>
    </submittedName>
</protein>
<organism evidence="1 2">
    <name type="scientific">Panagrolaimus sp. PS1159</name>
    <dbReference type="NCBI Taxonomy" id="55785"/>
    <lineage>
        <taxon>Eukaryota</taxon>
        <taxon>Metazoa</taxon>
        <taxon>Ecdysozoa</taxon>
        <taxon>Nematoda</taxon>
        <taxon>Chromadorea</taxon>
        <taxon>Rhabditida</taxon>
        <taxon>Tylenchina</taxon>
        <taxon>Panagrolaimomorpha</taxon>
        <taxon>Panagrolaimoidea</taxon>
        <taxon>Panagrolaimidae</taxon>
        <taxon>Panagrolaimus</taxon>
    </lineage>
</organism>
<reference evidence="2" key="1">
    <citation type="submission" date="2022-11" db="UniProtKB">
        <authorList>
            <consortium name="WormBaseParasite"/>
        </authorList>
    </citation>
    <scope>IDENTIFICATION</scope>
</reference>
<dbReference type="Proteomes" id="UP000887580">
    <property type="component" value="Unplaced"/>
</dbReference>
<proteinExistence type="predicted"/>
<accession>A0AC35FGJ6</accession>
<dbReference type="WBParaSite" id="PS1159_v2.g17269.t1">
    <property type="protein sequence ID" value="PS1159_v2.g17269.t1"/>
    <property type="gene ID" value="PS1159_v2.g17269"/>
</dbReference>
<sequence>MKPFGFVLLISLILGTAFGSQDEFGENTGSPDSREDINIPAPPAPRGGNIKLRCTDNHLKLYHNATTCHDERSAESCKMIFAQSLSSNPASRDPRCDDPLMEDIANQCRKSCGICCEDPNYACQNDNTGIVNCEQNIEKCGMKEFAPMMIKYCPSTCGLCLTRKCRDQLDDCASMKTLCNNDLYAVFMEHQCAKTCGKCATDPKIDGSISEEITDTDEHEIIPSVTIPKSTKCVDLMKHCAKNKKFCNHPSYVEMMTKNCAKTCGKCDEHKAILGGGSSSSKKGRPGFGGGIKGGKRRLADCKDKHEFCKSWVKNGFCESSEYTEDYKRETCAKSCGLC</sequence>
<evidence type="ECO:0000313" key="2">
    <source>
        <dbReference type="WBParaSite" id="PS1159_v2.g17269.t1"/>
    </source>
</evidence>
<name>A0AC35FGJ6_9BILA</name>